<feature type="compositionally biased region" description="Basic and acidic residues" evidence="1">
    <location>
        <begin position="75"/>
        <end position="92"/>
    </location>
</feature>
<proteinExistence type="predicted"/>
<evidence type="ECO:0000256" key="1">
    <source>
        <dbReference type="SAM" id="MobiDB-lite"/>
    </source>
</evidence>
<dbReference type="EMBL" id="HBUE01027420">
    <property type="protein sequence ID" value="CAG6454803.1"/>
    <property type="molecule type" value="Transcribed_RNA"/>
</dbReference>
<organism evidence="2">
    <name type="scientific">Culex pipiens</name>
    <name type="common">House mosquito</name>
    <dbReference type="NCBI Taxonomy" id="7175"/>
    <lineage>
        <taxon>Eukaryota</taxon>
        <taxon>Metazoa</taxon>
        <taxon>Ecdysozoa</taxon>
        <taxon>Arthropoda</taxon>
        <taxon>Hexapoda</taxon>
        <taxon>Insecta</taxon>
        <taxon>Pterygota</taxon>
        <taxon>Neoptera</taxon>
        <taxon>Endopterygota</taxon>
        <taxon>Diptera</taxon>
        <taxon>Nematocera</taxon>
        <taxon>Culicoidea</taxon>
        <taxon>Culicidae</taxon>
        <taxon>Culicinae</taxon>
        <taxon>Culicini</taxon>
        <taxon>Culex</taxon>
        <taxon>Culex</taxon>
    </lineage>
</organism>
<accession>A0A8D8AGA7</accession>
<protein>
    <submittedName>
        <fullName evidence="2">(northern house mosquito) hypothetical protein</fullName>
    </submittedName>
</protein>
<feature type="region of interest" description="Disordered" evidence="1">
    <location>
        <begin position="23"/>
        <end position="97"/>
    </location>
</feature>
<feature type="region of interest" description="Disordered" evidence="1">
    <location>
        <begin position="143"/>
        <end position="170"/>
    </location>
</feature>
<evidence type="ECO:0000313" key="2">
    <source>
        <dbReference type="EMBL" id="CAG6454803.1"/>
    </source>
</evidence>
<reference evidence="2" key="1">
    <citation type="submission" date="2021-05" db="EMBL/GenBank/DDBJ databases">
        <authorList>
            <person name="Alioto T."/>
            <person name="Alioto T."/>
            <person name="Gomez Garrido J."/>
        </authorList>
    </citation>
    <scope>NUCLEOTIDE SEQUENCE</scope>
</reference>
<sequence length="184" mass="19733">MGQRPCLGRSALDLAAGANLRPRVSNPAAQRAAQQDQGEQGCRHAGGRPGAVGERVPGHATRQQQTTGRRLRCGGRFDHAERSVRPDGRFLPDETLPPERLPEAKAAADCKSAHDFQEGGAAKHRKMWLRVAVTPVRALYRPAGSDGAPGSPRYDAGIGPSCPSGSLLPPRVEFPRRRVAQRAL</sequence>
<name>A0A8D8AGA7_CULPI</name>
<dbReference type="AlphaFoldDB" id="A0A8D8AGA7"/>
<feature type="compositionally biased region" description="Low complexity" evidence="1">
    <location>
        <begin position="159"/>
        <end position="170"/>
    </location>
</feature>